<evidence type="ECO:0000313" key="2">
    <source>
        <dbReference type="EMBL" id="SVA38434.1"/>
    </source>
</evidence>
<reference evidence="2" key="1">
    <citation type="submission" date="2018-05" db="EMBL/GenBank/DDBJ databases">
        <authorList>
            <person name="Lanie J.A."/>
            <person name="Ng W.-L."/>
            <person name="Kazmierczak K.M."/>
            <person name="Andrzejewski T.M."/>
            <person name="Davidsen T.M."/>
            <person name="Wayne K.J."/>
            <person name="Tettelin H."/>
            <person name="Glass J.I."/>
            <person name="Rusch D."/>
            <person name="Podicherti R."/>
            <person name="Tsui H.-C.T."/>
            <person name="Winkler M.E."/>
        </authorList>
    </citation>
    <scope>NUCLEOTIDE SEQUENCE</scope>
</reference>
<dbReference type="InterPro" id="IPR032710">
    <property type="entry name" value="NTF2-like_dom_sf"/>
</dbReference>
<accession>A0A381VE56</accession>
<dbReference type="Pfam" id="PF12680">
    <property type="entry name" value="SnoaL_2"/>
    <property type="match status" value="1"/>
</dbReference>
<dbReference type="EMBL" id="UINC01008543">
    <property type="protein sequence ID" value="SVA38434.1"/>
    <property type="molecule type" value="Genomic_DNA"/>
</dbReference>
<feature type="domain" description="SnoaL-like" evidence="1">
    <location>
        <begin position="14"/>
        <end position="113"/>
    </location>
</feature>
<proteinExistence type="predicted"/>
<name>A0A381VE56_9ZZZZ</name>
<dbReference type="SUPFAM" id="SSF54427">
    <property type="entry name" value="NTF2-like"/>
    <property type="match status" value="1"/>
</dbReference>
<evidence type="ECO:0000259" key="1">
    <source>
        <dbReference type="Pfam" id="PF12680"/>
    </source>
</evidence>
<organism evidence="2">
    <name type="scientific">marine metagenome</name>
    <dbReference type="NCBI Taxonomy" id="408172"/>
    <lineage>
        <taxon>unclassified sequences</taxon>
        <taxon>metagenomes</taxon>
        <taxon>ecological metagenomes</taxon>
    </lineage>
</organism>
<dbReference type="InterPro" id="IPR037401">
    <property type="entry name" value="SnoaL-like"/>
</dbReference>
<dbReference type="Gene3D" id="3.10.450.50">
    <property type="match status" value="1"/>
</dbReference>
<dbReference type="AlphaFoldDB" id="A0A381VE56"/>
<sequence length="129" mass="14423">MTDRRQELLTLTDQFVDAFNRMNLDDVVSFFSEDAVYEDSAGGRHVGHKAIRTAFEPLVGGSRGSIRFDGEDVFAEVETGKVLASWRLSLDKDGDVSVIRGIDVLEFQGNKLAKKLAYMKVDKPHLETD</sequence>
<gene>
    <name evidence="2" type="ORF">METZ01_LOCUS91288</name>
</gene>
<protein>
    <recommendedName>
        <fullName evidence="1">SnoaL-like domain-containing protein</fullName>
    </recommendedName>
</protein>